<feature type="region of interest" description="Disordered" evidence="1">
    <location>
        <begin position="667"/>
        <end position="718"/>
    </location>
</feature>
<proteinExistence type="predicted"/>
<protein>
    <submittedName>
        <fullName evidence="2">Uncharacterized protein</fullName>
    </submittedName>
</protein>
<name>A0A7R9K7S2_TIMGE</name>
<evidence type="ECO:0000256" key="1">
    <source>
        <dbReference type="SAM" id="MobiDB-lite"/>
    </source>
</evidence>
<gene>
    <name evidence="2" type="ORF">TGEB3V08_LOCUS9975</name>
</gene>
<feature type="region of interest" description="Disordered" evidence="1">
    <location>
        <begin position="264"/>
        <end position="304"/>
    </location>
</feature>
<dbReference type="EMBL" id="OE845125">
    <property type="protein sequence ID" value="CAD7606764.1"/>
    <property type="molecule type" value="Genomic_DNA"/>
</dbReference>
<dbReference type="AlphaFoldDB" id="A0A7R9K7S2"/>
<accession>A0A7R9K7S2</accession>
<organism evidence="2">
    <name type="scientific">Timema genevievae</name>
    <name type="common">Walking stick</name>
    <dbReference type="NCBI Taxonomy" id="629358"/>
    <lineage>
        <taxon>Eukaryota</taxon>
        <taxon>Metazoa</taxon>
        <taxon>Ecdysozoa</taxon>
        <taxon>Arthropoda</taxon>
        <taxon>Hexapoda</taxon>
        <taxon>Insecta</taxon>
        <taxon>Pterygota</taxon>
        <taxon>Neoptera</taxon>
        <taxon>Polyneoptera</taxon>
        <taxon>Phasmatodea</taxon>
        <taxon>Timematodea</taxon>
        <taxon>Timematoidea</taxon>
        <taxon>Timematidae</taxon>
        <taxon>Timema</taxon>
    </lineage>
</organism>
<feature type="compositionally biased region" description="Polar residues" evidence="1">
    <location>
        <begin position="704"/>
        <end position="718"/>
    </location>
</feature>
<evidence type="ECO:0000313" key="2">
    <source>
        <dbReference type="EMBL" id="CAD7606764.1"/>
    </source>
</evidence>
<sequence length="1004" mass="112285">MSFDALENWINLDHQEEEDAPAASSVEPSSSSQDPLNYFTEDGICLADGEWFMLLAIDFIELSDFWDPYDLDIGLRVDPEVQTPPLSDWGQLHDVVPLACVWSSGAESNEVAMMRKPFQFCEVIDALPGATVLVSQGPTDAGGNVIPDVWGELDTLDQLIWGPGVDFLARELGRLNLEEVNMHLRGGGVKKHLVNPPSSPDQDSNLDLHVLSGLTQHDWRVNQLRHRVQMDATNNGSILPPPPAVRPLHPTAGAPLAMTTVHPAAGAPPPSQVEGVRSPAAARQTGSPQPVAVIAGPSSASQTGISGPINQDHGVNVDDHVSLLLNSTDSTFNPVYVSFRRAYQLDARAVLDNVSRVLQGGGITKLKQFQTCLSEYKITVFRERRGRQILYEVPMAPEHSFKGKLDLHFHDDEQNHFDVITSLTAAFKCSYFCRECRVPFSNKNKDKFESACKKCYAKAVCSGGRSVVCKDCGRWFTNQTCLITINVPVFAEVTGNYSAIQELVKALNEIEAFKRDSGAVFKYTSTKKKVDVVSSSPNIQLLELSSQLSLQLGFYPNNNLIKVPKSPYATNILLGLPSQMYVYTDIVDPQPVGDIVAPLLRIVGINNTNYLYGIHKTVSYDPMQYVPVLRREIESLEINIRADTGEPVPFEFGKGCSLATLQEAASNQRAPIKGASRRRAVHNRDSRRSHQTSWKVKTFAPAKQSRNTRPPQKFSQTNHEISLRRMCGDRMVVISEKQDAGLKRVTYLAPSWARLCEVWDLIDVTVDRRDMWSTPVARYCNDLIDTLVIDVCDTLTESVDVIDLKQPTVETHIRNLDLISASYYTRQIRVSTCRAIKHEQGQLPHGFKVTIYSCLDLSCQPAKPAPVIRENPLLNRGVGGHHSRSGDGFRFHRWVVVAKGNGEGKVRNREAQWSLLGKWTSREDTLHSMQDSRSERFVQSPRARSLFGKRTSREDALPSTQDSRSERFVQSPRAHIMTCLMLAHHEQTLYHWELKRRGFSYLRR</sequence>
<feature type="region of interest" description="Disordered" evidence="1">
    <location>
        <begin position="930"/>
        <end position="968"/>
    </location>
</feature>
<reference evidence="2" key="1">
    <citation type="submission" date="2020-11" db="EMBL/GenBank/DDBJ databases">
        <authorList>
            <person name="Tran Van P."/>
        </authorList>
    </citation>
    <scope>NUCLEOTIDE SEQUENCE</scope>
</reference>